<evidence type="ECO:0000259" key="6">
    <source>
        <dbReference type="PROSITE" id="PS51085"/>
    </source>
</evidence>
<proteinExistence type="predicted"/>
<dbReference type="Gene3D" id="1.10.150.120">
    <property type="entry name" value="[2Fe-2S]-binding domain"/>
    <property type="match status" value="1"/>
</dbReference>
<dbReference type="PROSITE" id="PS00197">
    <property type="entry name" value="2FE2S_FER_1"/>
    <property type="match status" value="1"/>
</dbReference>
<dbReference type="GO" id="GO:0051537">
    <property type="term" value="F:2 iron, 2 sulfur cluster binding"/>
    <property type="evidence" value="ECO:0007669"/>
    <property type="project" value="UniProtKB-KW"/>
</dbReference>
<dbReference type="InterPro" id="IPR012675">
    <property type="entry name" value="Beta-grasp_dom_sf"/>
</dbReference>
<dbReference type="InterPro" id="IPR036010">
    <property type="entry name" value="2Fe-2S_ferredoxin-like_sf"/>
</dbReference>
<dbReference type="InterPro" id="IPR006058">
    <property type="entry name" value="2Fe2S_fd_BS"/>
</dbReference>
<dbReference type="Pfam" id="PF01799">
    <property type="entry name" value="Fer2_2"/>
    <property type="match status" value="1"/>
</dbReference>
<dbReference type="PANTHER" id="PTHR44379">
    <property type="entry name" value="OXIDOREDUCTASE WITH IRON-SULFUR SUBUNIT"/>
    <property type="match status" value="1"/>
</dbReference>
<dbReference type="GO" id="GO:0046872">
    <property type="term" value="F:metal ion binding"/>
    <property type="evidence" value="ECO:0007669"/>
    <property type="project" value="UniProtKB-KW"/>
</dbReference>
<dbReference type="KEGG" id="npn:JI59_21070"/>
<dbReference type="AlphaFoldDB" id="G6EGW6"/>
<evidence type="ECO:0000256" key="1">
    <source>
        <dbReference type="ARBA" id="ARBA00022714"/>
    </source>
</evidence>
<dbReference type="EMBL" id="AGFM01000058">
    <property type="protein sequence ID" value="EHJ59255.1"/>
    <property type="molecule type" value="Genomic_DNA"/>
</dbReference>
<feature type="domain" description="2Fe-2S ferredoxin-type" evidence="6">
    <location>
        <begin position="1"/>
        <end position="75"/>
    </location>
</feature>
<dbReference type="InterPro" id="IPR001041">
    <property type="entry name" value="2Fe-2S_ferredoxin-type"/>
</dbReference>
<dbReference type="PATRIC" id="fig|1088721.3.peg.3537"/>
<dbReference type="Proteomes" id="UP000004030">
    <property type="component" value="Unassembled WGS sequence"/>
</dbReference>
<dbReference type="GO" id="GO:0016491">
    <property type="term" value="F:oxidoreductase activity"/>
    <property type="evidence" value="ECO:0007669"/>
    <property type="project" value="UniProtKB-KW"/>
</dbReference>
<protein>
    <submittedName>
        <fullName evidence="7">(2Fe-2S)-binding domain protein</fullName>
    </submittedName>
</protein>
<dbReference type="Pfam" id="PF00111">
    <property type="entry name" value="Fer2"/>
    <property type="match status" value="1"/>
</dbReference>
<dbReference type="InterPro" id="IPR036884">
    <property type="entry name" value="2Fe-2S-bd_dom_sf"/>
</dbReference>
<evidence type="ECO:0000256" key="3">
    <source>
        <dbReference type="ARBA" id="ARBA00023002"/>
    </source>
</evidence>
<dbReference type="InterPro" id="IPR051452">
    <property type="entry name" value="Diverse_Oxidoreductases"/>
</dbReference>
<accession>G6EGW6</accession>
<evidence type="ECO:0000256" key="5">
    <source>
        <dbReference type="ARBA" id="ARBA00023014"/>
    </source>
</evidence>
<keyword evidence="3" id="KW-0560">Oxidoreductase</keyword>
<dbReference type="InterPro" id="IPR002888">
    <property type="entry name" value="2Fe-2S-bd"/>
</dbReference>
<keyword evidence="4" id="KW-0408">Iron</keyword>
<comment type="caution">
    <text evidence="7">The sequence shown here is derived from an EMBL/GenBank/DDBJ whole genome shotgun (WGS) entry which is preliminary data.</text>
</comment>
<evidence type="ECO:0000313" key="8">
    <source>
        <dbReference type="Proteomes" id="UP000004030"/>
    </source>
</evidence>
<dbReference type="SUPFAM" id="SSF47741">
    <property type="entry name" value="CO dehydrogenase ISP C-domain like"/>
    <property type="match status" value="1"/>
</dbReference>
<evidence type="ECO:0000313" key="7">
    <source>
        <dbReference type="EMBL" id="EHJ59255.1"/>
    </source>
</evidence>
<keyword evidence="5" id="KW-0411">Iron-sulfur</keyword>
<dbReference type="OrthoDB" id="9792018at2"/>
<evidence type="ECO:0000256" key="4">
    <source>
        <dbReference type="ARBA" id="ARBA00023004"/>
    </source>
</evidence>
<keyword evidence="8" id="KW-1185">Reference proteome</keyword>
<dbReference type="RefSeq" id="WP_007014495.1">
    <property type="nucleotide sequence ID" value="NZ_AGFM01000058.1"/>
</dbReference>
<keyword evidence="2" id="KW-0479">Metal-binding</keyword>
<dbReference type="SUPFAM" id="SSF54292">
    <property type="entry name" value="2Fe-2S ferredoxin-like"/>
    <property type="match status" value="1"/>
</dbReference>
<sequence length="198" mass="20300">MKLRINDKEMEVDAEGDTPLLWVLRDDLGMTGTKYGCGLAQCGACSVLVDGVVTRSCVTPLDAVASSAITTIEAIEETDLGKRVVDAWIRHQVPQCGYCQSGQVMAATSLLSETAKPSDDDIRAAMINLCRCGTYNAIKAAMKDLAGTSEHADGGEGMDIGTGAMVAGGVAVAAAAVGGTLAVRSSGRNNKTGGEGDA</sequence>
<organism evidence="7 8">
    <name type="scientific">Novosphingobium pentaromativorans US6-1</name>
    <dbReference type="NCBI Taxonomy" id="1088721"/>
    <lineage>
        <taxon>Bacteria</taxon>
        <taxon>Pseudomonadati</taxon>
        <taxon>Pseudomonadota</taxon>
        <taxon>Alphaproteobacteria</taxon>
        <taxon>Sphingomonadales</taxon>
        <taxon>Sphingomonadaceae</taxon>
        <taxon>Novosphingobium</taxon>
    </lineage>
</organism>
<dbReference type="eggNOG" id="COG2080">
    <property type="taxonomic scope" value="Bacteria"/>
</dbReference>
<dbReference type="PANTHER" id="PTHR44379:SF2">
    <property type="entry name" value="BLR6218 PROTEIN"/>
    <property type="match status" value="1"/>
</dbReference>
<dbReference type="PROSITE" id="PS51085">
    <property type="entry name" value="2FE2S_FER_2"/>
    <property type="match status" value="1"/>
</dbReference>
<reference evidence="7 8" key="1">
    <citation type="journal article" date="2012" name="J. Bacteriol.">
        <title>Genome sequence of benzo(a)pyrene-degrading bacterium Novosphingobium pentaromativorans US6-1.</title>
        <authorList>
            <person name="Luo Y.R."/>
            <person name="Kang S.G."/>
            <person name="Kim S.J."/>
            <person name="Kim M.R."/>
            <person name="Li N."/>
            <person name="Lee J.H."/>
            <person name="Kwon K.K."/>
        </authorList>
    </citation>
    <scope>NUCLEOTIDE SEQUENCE [LARGE SCALE GENOMIC DNA]</scope>
    <source>
        <strain evidence="7 8">US6-1</strain>
    </source>
</reference>
<name>G6EGW6_9SPHN</name>
<dbReference type="Gene3D" id="3.10.20.30">
    <property type="match status" value="1"/>
</dbReference>
<evidence type="ECO:0000256" key="2">
    <source>
        <dbReference type="ARBA" id="ARBA00022723"/>
    </source>
</evidence>
<dbReference type="CDD" id="cd00207">
    <property type="entry name" value="fer2"/>
    <property type="match status" value="1"/>
</dbReference>
<gene>
    <name evidence="7" type="ORF">NSU_3587</name>
</gene>
<keyword evidence="1" id="KW-0001">2Fe-2S</keyword>